<evidence type="ECO:0000256" key="2">
    <source>
        <dbReference type="SAM" id="SignalP"/>
    </source>
</evidence>
<dbReference type="Pfam" id="PF02450">
    <property type="entry name" value="LCAT"/>
    <property type="match status" value="1"/>
</dbReference>
<dbReference type="InterPro" id="IPR003386">
    <property type="entry name" value="LACT/PDAT_acylTrfase"/>
</dbReference>
<dbReference type="Gene3D" id="3.40.50.1820">
    <property type="entry name" value="alpha/beta hydrolase"/>
    <property type="match status" value="1"/>
</dbReference>
<evidence type="ECO:0000313" key="3">
    <source>
        <dbReference type="EMBL" id="KAG2431309.1"/>
    </source>
</evidence>
<keyword evidence="4" id="KW-1185">Reference proteome</keyword>
<feature type="region of interest" description="Disordered" evidence="1">
    <location>
        <begin position="244"/>
        <end position="271"/>
    </location>
</feature>
<feature type="chain" id="PRO_5032702699" description="AB hydrolase-1 domain-containing protein" evidence="2">
    <location>
        <begin position="26"/>
        <end position="812"/>
    </location>
</feature>
<accession>A0A835VZF0</accession>
<keyword evidence="2" id="KW-0732">Signal</keyword>
<dbReference type="InterPro" id="IPR029058">
    <property type="entry name" value="AB_hydrolase_fold"/>
</dbReference>
<organism evidence="3 4">
    <name type="scientific">Chlamydomonas schloesseri</name>
    <dbReference type="NCBI Taxonomy" id="2026947"/>
    <lineage>
        <taxon>Eukaryota</taxon>
        <taxon>Viridiplantae</taxon>
        <taxon>Chlorophyta</taxon>
        <taxon>core chlorophytes</taxon>
        <taxon>Chlorophyceae</taxon>
        <taxon>CS clade</taxon>
        <taxon>Chlamydomonadales</taxon>
        <taxon>Chlamydomonadaceae</taxon>
        <taxon>Chlamydomonas</taxon>
    </lineage>
</organism>
<dbReference type="GO" id="GO:0006629">
    <property type="term" value="P:lipid metabolic process"/>
    <property type="evidence" value="ECO:0007669"/>
    <property type="project" value="InterPro"/>
</dbReference>
<feature type="region of interest" description="Disordered" evidence="1">
    <location>
        <begin position="285"/>
        <end position="350"/>
    </location>
</feature>
<feature type="region of interest" description="Disordered" evidence="1">
    <location>
        <begin position="625"/>
        <end position="661"/>
    </location>
</feature>
<protein>
    <recommendedName>
        <fullName evidence="5">AB hydrolase-1 domain-containing protein</fullName>
    </recommendedName>
</protein>
<dbReference type="GO" id="GO:0008374">
    <property type="term" value="F:O-acyltransferase activity"/>
    <property type="evidence" value="ECO:0007669"/>
    <property type="project" value="InterPro"/>
</dbReference>
<feature type="signal peptide" evidence="2">
    <location>
        <begin position="1"/>
        <end position="25"/>
    </location>
</feature>
<feature type="region of interest" description="Disordered" evidence="1">
    <location>
        <begin position="78"/>
        <end position="111"/>
    </location>
</feature>
<feature type="compositionally biased region" description="Low complexity" evidence="1">
    <location>
        <begin position="627"/>
        <end position="643"/>
    </location>
</feature>
<evidence type="ECO:0000313" key="4">
    <source>
        <dbReference type="Proteomes" id="UP000613740"/>
    </source>
</evidence>
<dbReference type="PANTHER" id="PTHR11440">
    <property type="entry name" value="LECITHIN-CHOLESTEROL ACYLTRANSFERASE-RELATED"/>
    <property type="match status" value="1"/>
</dbReference>
<proteinExistence type="predicted"/>
<name>A0A835VZF0_9CHLO</name>
<feature type="compositionally biased region" description="Basic and acidic residues" evidence="1">
    <location>
        <begin position="149"/>
        <end position="159"/>
    </location>
</feature>
<sequence>MSPGAPLREALVLCMLLRAVGCAEGITRIQASADTTCASAGSGVLGAGNSQLCARLQQLLPPPLGLLLARPCSALSSRGERRAHDAPQRQAAPAKQDGLAASSHGRTHSHADAAVATGAAAGGVVELGPCVQGPVDDATFGGGGSRGRSRVDAAARHEQVQQQHQQGRAEGLSGDGAGGSRMPARRGKAAPAPAPAGAALQELAWGHGACYDLASDFGAVAADRAQGAVAGAQSAVAARKVDVVGGGGGGGGGAGLRPEHRGGGSAKGSAKASVRSATSAYYAAAGGRQTAAGPDRADETAPHRRRGLLGAGEARGTRGEASYGRTGSASGSGAGSGAGRDGGGGGAGSGADGGWSPVLYLAPLTGTGLQARLKNNADWFTLWPALTSVLPPAFPCYADNLRLEPARGAACGPQANATTVCPVSPPGVEVRLGSAFGEGGGGGEGEGSDGGGRSAGAMEELGPWGAVASRLRQLGWPSELLEVHPYDWRLNPAAWRRPGGDFARLKDTIERLVAAAGGRRVVLYGVSLGASYAAAFLDTRAHGPAAAEAAAAGGGPAVSEEWKAAHVERLVSSSGVWEGTAHSVWDLLSGRLEGLEAVLDRAAARQLVRGLPSLTWTFPTPAFTVQTRTPGTAGTAGRRPTGAVAQQQADEEGPHEGTAQDGVPHAEAQEAQVVVMNAATGRNYTAAQLGQALKDAGGEEAAAFWEAALPDMSPPSPNITVYCFYSYGLTAPVRLTYSTADFVSDSSPSVLYGNGDVTAPYESLAACRRWAAAQPPDTAPVHAMSYYGIVHAQLTMVPAALDDIVAAVAVAG</sequence>
<feature type="compositionally biased region" description="Gly residues" evidence="1">
    <location>
        <begin position="330"/>
        <end position="350"/>
    </location>
</feature>
<dbReference type="SUPFAM" id="SSF53474">
    <property type="entry name" value="alpha/beta-Hydrolases"/>
    <property type="match status" value="1"/>
</dbReference>
<evidence type="ECO:0008006" key="5">
    <source>
        <dbReference type="Google" id="ProtNLM"/>
    </source>
</evidence>
<feature type="compositionally biased region" description="Low complexity" evidence="1">
    <location>
        <begin position="160"/>
        <end position="171"/>
    </location>
</feature>
<comment type="caution">
    <text evidence="3">The sequence shown here is derived from an EMBL/GenBank/DDBJ whole genome shotgun (WGS) entry which is preliminary data.</text>
</comment>
<feature type="compositionally biased region" description="Gly residues" evidence="1">
    <location>
        <begin position="244"/>
        <end position="255"/>
    </location>
</feature>
<dbReference type="EMBL" id="JAEHOD010000074">
    <property type="protein sequence ID" value="KAG2431309.1"/>
    <property type="molecule type" value="Genomic_DNA"/>
</dbReference>
<reference evidence="3" key="1">
    <citation type="journal article" date="2020" name="bioRxiv">
        <title>Comparative genomics of Chlamydomonas.</title>
        <authorList>
            <person name="Craig R.J."/>
            <person name="Hasan A.R."/>
            <person name="Ness R.W."/>
            <person name="Keightley P.D."/>
        </authorList>
    </citation>
    <scope>NUCLEOTIDE SEQUENCE</scope>
    <source>
        <strain evidence="3">CCAP 11/173</strain>
    </source>
</reference>
<evidence type="ECO:0000256" key="1">
    <source>
        <dbReference type="SAM" id="MobiDB-lite"/>
    </source>
</evidence>
<gene>
    <name evidence="3" type="ORF">HYH02_013440</name>
</gene>
<dbReference type="AlphaFoldDB" id="A0A835VZF0"/>
<dbReference type="OrthoDB" id="190846at2759"/>
<feature type="compositionally biased region" description="Basic and acidic residues" evidence="1">
    <location>
        <begin position="78"/>
        <end position="87"/>
    </location>
</feature>
<feature type="compositionally biased region" description="Low complexity" evidence="1">
    <location>
        <begin position="311"/>
        <end position="329"/>
    </location>
</feature>
<feature type="region of interest" description="Disordered" evidence="1">
    <location>
        <begin position="135"/>
        <end position="193"/>
    </location>
</feature>
<dbReference type="Proteomes" id="UP000613740">
    <property type="component" value="Unassembled WGS sequence"/>
</dbReference>
<feature type="region of interest" description="Disordered" evidence="1">
    <location>
        <begin position="435"/>
        <end position="454"/>
    </location>
</feature>
<feature type="compositionally biased region" description="Gly residues" evidence="1">
    <location>
        <begin position="436"/>
        <end position="454"/>
    </location>
</feature>